<comment type="caution">
    <text evidence="1">The sequence shown here is derived from an EMBL/GenBank/DDBJ whole genome shotgun (WGS) entry which is preliminary data.</text>
</comment>
<reference evidence="1 2" key="1">
    <citation type="journal article" date="2011" name="PLoS Pathog.">
        <title>Dynamic evolution of pathogenicity revealed by sequencing and comparative genomics of 19 Pseudomonas syringae isolates.</title>
        <authorList>
            <person name="Baltrus D.A."/>
            <person name="Nishimura M.T."/>
            <person name="Romanchuk A."/>
            <person name="Chang J.H."/>
            <person name="Mukhtar M.S."/>
            <person name="Cherkis K."/>
            <person name="Roach J."/>
            <person name="Grant S.R."/>
            <person name="Jones C.D."/>
            <person name="Dangl J.L."/>
        </authorList>
    </citation>
    <scope>NUCLEOTIDE SEQUENCE [LARGE SCALE GENOMIC DNA]</scope>
    <source>
        <strain evidence="2">race 4</strain>
    </source>
</reference>
<evidence type="ECO:0000313" key="2">
    <source>
        <dbReference type="Proteomes" id="UP000005466"/>
    </source>
</evidence>
<sequence length="37" mass="3944">MPYNPAPLGLRTAISAPLTSIASPISRKNQLPPNVTR</sequence>
<accession>F3C4R6</accession>
<dbReference type="EMBL" id="ADWY01000579">
    <property type="protein sequence ID" value="EGH12899.1"/>
    <property type="molecule type" value="Genomic_DNA"/>
</dbReference>
<proteinExistence type="predicted"/>
<dbReference type="BioCyc" id="PSYR875330:G11XH-2541-MONOMER"/>
<dbReference type="AlphaFoldDB" id="F3C4R6"/>
<evidence type="ECO:0000313" key="1">
    <source>
        <dbReference type="EMBL" id="EGH12899.1"/>
    </source>
</evidence>
<name>F3C4R6_PSESG</name>
<organism evidence="1 2">
    <name type="scientific">Pseudomonas savastanoi pv. glycinea str. race 4</name>
    <dbReference type="NCBI Taxonomy" id="875330"/>
    <lineage>
        <taxon>Bacteria</taxon>
        <taxon>Pseudomonadati</taxon>
        <taxon>Pseudomonadota</taxon>
        <taxon>Gammaproteobacteria</taxon>
        <taxon>Pseudomonadales</taxon>
        <taxon>Pseudomonadaceae</taxon>
        <taxon>Pseudomonas</taxon>
    </lineage>
</organism>
<dbReference type="HOGENOM" id="CLU_3347529_0_0_6"/>
<gene>
    <name evidence="1" type="ORF">Pgy4_13236</name>
</gene>
<dbReference type="Proteomes" id="UP000005466">
    <property type="component" value="Unassembled WGS sequence"/>
</dbReference>
<protein>
    <submittedName>
        <fullName evidence="1">Uncharacterized protein</fullName>
    </submittedName>
</protein>